<organism evidence="1 2">
    <name type="scientific">Guyanagaster necrorhizus</name>
    <dbReference type="NCBI Taxonomy" id="856835"/>
    <lineage>
        <taxon>Eukaryota</taxon>
        <taxon>Fungi</taxon>
        <taxon>Dikarya</taxon>
        <taxon>Basidiomycota</taxon>
        <taxon>Agaricomycotina</taxon>
        <taxon>Agaricomycetes</taxon>
        <taxon>Agaricomycetidae</taxon>
        <taxon>Agaricales</taxon>
        <taxon>Marasmiineae</taxon>
        <taxon>Physalacriaceae</taxon>
        <taxon>Guyanagaster</taxon>
    </lineage>
</organism>
<proteinExistence type="predicted"/>
<dbReference type="GeneID" id="66100067"/>
<sequence length="89" mass="9427">MFSLNWTAVCKQCQVPALGVVFTGAFCVCSLISSDVGPSRLLRSGFAVLRFRLPSLSHPGPSTGPYRAMVGFSPLNKGAIVIKKRGAAE</sequence>
<evidence type="ECO:0000313" key="1">
    <source>
        <dbReference type="EMBL" id="KAG7441589.1"/>
    </source>
</evidence>
<comment type="caution">
    <text evidence="1">The sequence shown here is derived from an EMBL/GenBank/DDBJ whole genome shotgun (WGS) entry which is preliminary data.</text>
</comment>
<dbReference type="EMBL" id="MU250558">
    <property type="protein sequence ID" value="KAG7441589.1"/>
    <property type="molecule type" value="Genomic_DNA"/>
</dbReference>
<gene>
    <name evidence="1" type="ORF">BT62DRAFT_1011392</name>
</gene>
<dbReference type="Proteomes" id="UP000812287">
    <property type="component" value="Unassembled WGS sequence"/>
</dbReference>
<protein>
    <submittedName>
        <fullName evidence="1">Uncharacterized protein</fullName>
    </submittedName>
</protein>
<reference evidence="1" key="1">
    <citation type="submission" date="2020-11" db="EMBL/GenBank/DDBJ databases">
        <title>Adaptations for nitrogen fixation in a non-lichenized fungal sporocarp promotes dispersal by wood-feeding termites.</title>
        <authorList>
            <consortium name="DOE Joint Genome Institute"/>
            <person name="Koch R.A."/>
            <person name="Yoon G."/>
            <person name="Arayal U."/>
            <person name="Lail K."/>
            <person name="Amirebrahimi M."/>
            <person name="Labutti K."/>
            <person name="Lipzen A."/>
            <person name="Riley R."/>
            <person name="Barry K."/>
            <person name="Henrissat B."/>
            <person name="Grigoriev I.V."/>
            <person name="Herr J.R."/>
            <person name="Aime M.C."/>
        </authorList>
    </citation>
    <scope>NUCLEOTIDE SEQUENCE</scope>
    <source>
        <strain evidence="1">MCA 3950</strain>
    </source>
</reference>
<dbReference type="RefSeq" id="XP_043035089.1">
    <property type="nucleotide sequence ID" value="XM_043177780.1"/>
</dbReference>
<evidence type="ECO:0000313" key="2">
    <source>
        <dbReference type="Proteomes" id="UP000812287"/>
    </source>
</evidence>
<dbReference type="AlphaFoldDB" id="A0A9P8AN96"/>
<keyword evidence="2" id="KW-1185">Reference proteome</keyword>
<name>A0A9P8AN96_9AGAR</name>
<accession>A0A9P8AN96</accession>